<reference evidence="3" key="1">
    <citation type="submission" date="2017-02" db="UniProtKB">
        <authorList>
            <consortium name="WormBaseParasite"/>
        </authorList>
    </citation>
    <scope>IDENTIFICATION</scope>
</reference>
<dbReference type="STRING" id="51028.A0A0N4VPH5"/>
<name>A0A0N4VPH5_ENTVE</name>
<proteinExistence type="predicted"/>
<evidence type="ECO:0000313" key="2">
    <source>
        <dbReference type="Proteomes" id="UP000274131"/>
    </source>
</evidence>
<dbReference type="OrthoDB" id="5787572at2759"/>
<dbReference type="EMBL" id="UXUI01013390">
    <property type="protein sequence ID" value="VDD97320.1"/>
    <property type="molecule type" value="Genomic_DNA"/>
</dbReference>
<protein>
    <submittedName>
        <fullName evidence="3">RICTOR_N domain-containing protein</fullName>
    </submittedName>
</protein>
<dbReference type="InterPro" id="IPR011989">
    <property type="entry name" value="ARM-like"/>
</dbReference>
<keyword evidence="2" id="KW-1185">Reference proteome</keyword>
<reference evidence="1 2" key="2">
    <citation type="submission" date="2018-10" db="EMBL/GenBank/DDBJ databases">
        <authorList>
            <consortium name="Pathogen Informatics"/>
        </authorList>
    </citation>
    <scope>NUCLEOTIDE SEQUENCE [LARGE SCALE GENOMIC DNA]</scope>
</reference>
<sequence>MEMADPRKFGKEVKETILVKLIEVMSLMQQRGSSYFINTPKRKQYVFVLVRHVFYNDEALKLLFTSKNGMELLLHLLVRERDESTIYRIIHVLYALLLARVAEKLYQSYRVVEYALLALRAVSDIEEIRCNDNGVTINHVMVVMERYRCGVFEFDRNAAGGCDIERFKSFSYILSIGVEFLGNIAASGRGVKNQNKDFIIESGVVIPHMISLLGFYKRARLKWSDVSEVETLISEIIWALKIFTGTCLSKEHTVRASVDLLRAPGSPDLLLQELAETTNLNCRFDILNILIRVAEMDPLNHPQRLRSVTLRGTQSEVLGEANHSESLCSSVTASKFKPEHWERNKMRLVRFIFDTASIIGSGINCIPFGAIQPHDNAIFSGLFSGNYQVADFLWSVVDDGDLVRYALEFLTFVAADETFREYFSKDLNLISAVRHLAEQVNEN</sequence>
<dbReference type="AlphaFoldDB" id="A0A0N4VPH5"/>
<evidence type="ECO:0000313" key="1">
    <source>
        <dbReference type="EMBL" id="VDD97320.1"/>
    </source>
</evidence>
<dbReference type="WBParaSite" id="EVEC_0001290401-mRNA-1">
    <property type="protein sequence ID" value="EVEC_0001290401-mRNA-1"/>
    <property type="gene ID" value="EVEC_0001290401"/>
</dbReference>
<gene>
    <name evidence="1" type="ORF">EVEC_LOCUS12071</name>
</gene>
<dbReference type="Gene3D" id="1.25.10.10">
    <property type="entry name" value="Leucine-rich Repeat Variant"/>
    <property type="match status" value="1"/>
</dbReference>
<accession>A0A0N4VPH5</accession>
<dbReference type="Proteomes" id="UP000274131">
    <property type="component" value="Unassembled WGS sequence"/>
</dbReference>
<organism evidence="3">
    <name type="scientific">Enterobius vermicularis</name>
    <name type="common">Human pinworm</name>
    <dbReference type="NCBI Taxonomy" id="51028"/>
    <lineage>
        <taxon>Eukaryota</taxon>
        <taxon>Metazoa</taxon>
        <taxon>Ecdysozoa</taxon>
        <taxon>Nematoda</taxon>
        <taxon>Chromadorea</taxon>
        <taxon>Rhabditida</taxon>
        <taxon>Spirurina</taxon>
        <taxon>Oxyuridomorpha</taxon>
        <taxon>Oxyuroidea</taxon>
        <taxon>Oxyuridae</taxon>
        <taxon>Enterobius</taxon>
    </lineage>
</organism>
<evidence type="ECO:0000313" key="3">
    <source>
        <dbReference type="WBParaSite" id="EVEC_0001290401-mRNA-1"/>
    </source>
</evidence>